<sequence>MSHPNRADFITFGKKANCTLELCPIEWSVYQYQPSIPANSVFIAMFGLLALIHAYLGVRWKTLGFAASVVVGCFVEIAGYAGRVVLHNNPWSFTGFLIQIVLITTAPVFFTAAIYFTLSKMINHYAPRLSRFPPKLFYWIFLPTDIVCLVFQAVGGALSASSSGSSSKGVVVALVGLGLQVLALLVFFGLFVDFLIRYLASDPKDGSNGKLRLFFSCVTIATVFILGRCAYRCYELSQGYRNSTVITDQGLFIGLEGVLVVLAVCALCVGHPGLLLSDQKHSASVQDSAAKEAAA</sequence>
<name>A0ACC1NSJ9_9HYPO</name>
<dbReference type="Proteomes" id="UP001143910">
    <property type="component" value="Unassembled WGS sequence"/>
</dbReference>
<keyword evidence="2" id="KW-1185">Reference proteome</keyword>
<gene>
    <name evidence="1" type="ORF">NQ176_g1499</name>
</gene>
<comment type="caution">
    <text evidence="1">The sequence shown here is derived from an EMBL/GenBank/DDBJ whole genome shotgun (WGS) entry which is preliminary data.</text>
</comment>
<dbReference type="EMBL" id="JANJQO010000085">
    <property type="protein sequence ID" value="KAJ2982275.1"/>
    <property type="molecule type" value="Genomic_DNA"/>
</dbReference>
<evidence type="ECO:0000313" key="2">
    <source>
        <dbReference type="Proteomes" id="UP001143910"/>
    </source>
</evidence>
<proteinExistence type="predicted"/>
<accession>A0ACC1NSJ9</accession>
<evidence type="ECO:0000313" key="1">
    <source>
        <dbReference type="EMBL" id="KAJ2982275.1"/>
    </source>
</evidence>
<protein>
    <submittedName>
        <fullName evidence="1">Uncharacterized protein</fullName>
    </submittedName>
</protein>
<organism evidence="1 2">
    <name type="scientific">Zarea fungicola</name>
    <dbReference type="NCBI Taxonomy" id="93591"/>
    <lineage>
        <taxon>Eukaryota</taxon>
        <taxon>Fungi</taxon>
        <taxon>Dikarya</taxon>
        <taxon>Ascomycota</taxon>
        <taxon>Pezizomycotina</taxon>
        <taxon>Sordariomycetes</taxon>
        <taxon>Hypocreomycetidae</taxon>
        <taxon>Hypocreales</taxon>
        <taxon>Cordycipitaceae</taxon>
        <taxon>Zarea</taxon>
    </lineage>
</organism>
<reference evidence="1" key="1">
    <citation type="submission" date="2022-08" db="EMBL/GenBank/DDBJ databases">
        <title>Genome Sequence of Lecanicillium fungicola.</title>
        <authorList>
            <person name="Buettner E."/>
        </authorList>
    </citation>
    <scope>NUCLEOTIDE SEQUENCE</scope>
    <source>
        <strain evidence="1">Babe33</strain>
    </source>
</reference>